<keyword evidence="2" id="KW-0472">Membrane</keyword>
<keyword evidence="2" id="KW-0812">Transmembrane</keyword>
<feature type="transmembrane region" description="Helical" evidence="2">
    <location>
        <begin position="836"/>
        <end position="858"/>
    </location>
</feature>
<evidence type="ECO:0000313" key="5">
    <source>
        <dbReference type="Proteomes" id="UP000729357"/>
    </source>
</evidence>
<keyword evidence="5" id="KW-1185">Reference proteome</keyword>
<feature type="transmembrane region" description="Helical" evidence="2">
    <location>
        <begin position="976"/>
        <end position="995"/>
    </location>
</feature>
<feature type="transmembrane region" description="Helical" evidence="2">
    <location>
        <begin position="771"/>
        <end position="791"/>
    </location>
</feature>
<dbReference type="AlphaFoldDB" id="A0A9P8G0A7"/>
<dbReference type="Pfam" id="PF11885">
    <property type="entry name" value="DUF3405"/>
    <property type="match status" value="1"/>
</dbReference>
<dbReference type="Proteomes" id="UP000729357">
    <property type="component" value="Unassembled WGS sequence"/>
</dbReference>
<feature type="transmembrane region" description="Helical" evidence="2">
    <location>
        <begin position="15"/>
        <end position="33"/>
    </location>
</feature>
<dbReference type="GO" id="GO:0016020">
    <property type="term" value="C:membrane"/>
    <property type="evidence" value="ECO:0007669"/>
    <property type="project" value="UniProtKB-SubCell"/>
</dbReference>
<gene>
    <name evidence="4" type="ORF">KCU98_g2849</name>
</gene>
<name>A0A9P8G0A7_AURME</name>
<dbReference type="PROSITE" id="PS50850">
    <property type="entry name" value="MFS"/>
    <property type="match status" value="1"/>
</dbReference>
<dbReference type="CDD" id="cd17502">
    <property type="entry name" value="MFS_Azr1_MDR_like"/>
    <property type="match status" value="1"/>
</dbReference>
<dbReference type="SUPFAM" id="SSF103473">
    <property type="entry name" value="MFS general substrate transporter"/>
    <property type="match status" value="1"/>
</dbReference>
<dbReference type="GO" id="GO:0022857">
    <property type="term" value="F:transmembrane transporter activity"/>
    <property type="evidence" value="ECO:0007669"/>
    <property type="project" value="InterPro"/>
</dbReference>
<feature type="transmembrane region" description="Helical" evidence="2">
    <location>
        <begin position="740"/>
        <end position="759"/>
    </location>
</feature>
<comment type="subcellular location">
    <subcellularLocation>
        <location evidence="1">Membrane</location>
        <topology evidence="1">Multi-pass membrane protein</topology>
    </subcellularLocation>
</comment>
<feature type="transmembrane region" description="Helical" evidence="2">
    <location>
        <begin position="1082"/>
        <end position="1100"/>
    </location>
</feature>
<dbReference type="InterPro" id="IPR021822">
    <property type="entry name" value="DUF3405"/>
</dbReference>
<evidence type="ECO:0000259" key="3">
    <source>
        <dbReference type="PROSITE" id="PS50850"/>
    </source>
</evidence>
<feature type="transmembrane region" description="Helical" evidence="2">
    <location>
        <begin position="946"/>
        <end position="964"/>
    </location>
</feature>
<feature type="transmembrane region" description="Helical" evidence="2">
    <location>
        <begin position="708"/>
        <end position="733"/>
    </location>
</feature>
<feature type="transmembrane region" description="Helical" evidence="2">
    <location>
        <begin position="811"/>
        <end position="830"/>
    </location>
</feature>
<sequence length="1110" mass="123433">MRGLQSPFCNRPLRLLRIITAAALVLCLVLYHIPDRTWRGARMLFFGAHWERFPLLDGYYSGVRSLVPSLHHEQTAGSLDQTTNDSSTVRLKEQEIHNRLVEYNPYHGFRNTAGRPSFMQECFLDDARTVAIPKVYSYLGMPQNHPDPLYGSYKVLGLRDDVCFDRTGRLEAYGSAIQSTKSQAAQSHDLETQRSVIDWSNVDWAAAQKRCYDDNTLRSSLESATKFTAADALPHISRQAIVLRTWTGYRYTRQAIMNLRALISEVSLGSGGEYDVHLLVHVKNNSARFWESEELYNQIRQESVPAEFRGLVTLWSEKQMEYVYPGPFCNETLNRSEQPIYGVYRSSHMPLQWFAQHNTQYEHFWNWEMDIRYIGHYYEFFDRLGQWAKSQPRRGIWERSAKYYFEKLHGTWAEFSDIVEKENPVAVSGPLHSAGFPVLESQAQYNASSTGFGEDADLITMSPLFDPENSGWFFERDVTGYDTQLPIPPRRIAIIAAARMSRQLLNLMHKEMIELKHTMWTEMWPPSLALHYGLKATFAPHPVYYDRDWPIITADRIFNAGKYGSSGGNASSVFGAFEHNFIGSTCQDDNRSTRRIEPLAVEDNAQEFELTGLNLVTVISGLVLAIFLVSLDSAIVATAIPYVTAEFKSAGDTAWYGSAYTLATCALQPIAGKLYAKFSIKTMFLIFMALFEIGSLVCATAPNAVGLIVGRAIAGAGAAGCTTGAFSIVAVSVRLPRRTTYLSALQSIFGIGIMLGPLLGGVLTQRVTWRWCFYINLPIGAVTVLFLVLFFHPPKANRTNTSVQKMASLDFVGLLLFAPATIMILLALQWGGLVYAWGSATIIGLFVGAAVLTAIFALWQRHKGDDAMIPPKLFTQRVVFFACLTELFAMGTVYVATYYLPQWFQIVKGVSPIRSGVMYLPLSMSDVASALMVGILLPYVGLTNPFILAGTTLLAVGSGLLSTLSTSSGSQYWIPYQILPGMGAGITLWMPYVAIQTVLEAEDIPVATALLQFFQSFGAALFLALAQAVFTSIFKASIKSTETVGLDLSAIVHAAPADFRRLVPKEYLPQVLHAYNQGVTSTFYLGAGLAAGACFASFGIQWKSFKPKGD</sequence>
<feature type="transmembrane region" description="Helical" evidence="2">
    <location>
        <begin position="615"/>
        <end position="642"/>
    </location>
</feature>
<reference evidence="4" key="2">
    <citation type="submission" date="2021-08" db="EMBL/GenBank/DDBJ databases">
        <authorList>
            <person name="Gostincar C."/>
            <person name="Sun X."/>
            <person name="Song Z."/>
            <person name="Gunde-Cimerman N."/>
        </authorList>
    </citation>
    <scope>NUCLEOTIDE SEQUENCE</scope>
    <source>
        <strain evidence="4">EXF-9298</strain>
    </source>
</reference>
<dbReference type="InterPro" id="IPR011701">
    <property type="entry name" value="MFS"/>
</dbReference>
<reference evidence="4" key="1">
    <citation type="journal article" date="2021" name="J Fungi (Basel)">
        <title>Virulence traits and population genomics of the black yeast Aureobasidium melanogenum.</title>
        <authorList>
            <person name="Cernosa A."/>
            <person name="Sun X."/>
            <person name="Gostincar C."/>
            <person name="Fang C."/>
            <person name="Gunde-Cimerman N."/>
            <person name="Song Z."/>
        </authorList>
    </citation>
    <scope>NUCLEOTIDE SEQUENCE</scope>
    <source>
        <strain evidence="4">EXF-9298</strain>
    </source>
</reference>
<dbReference type="InterPro" id="IPR036259">
    <property type="entry name" value="MFS_trans_sf"/>
</dbReference>
<evidence type="ECO:0000313" key="4">
    <source>
        <dbReference type="EMBL" id="KAG9988121.1"/>
    </source>
</evidence>
<evidence type="ECO:0000256" key="1">
    <source>
        <dbReference type="ARBA" id="ARBA00004141"/>
    </source>
</evidence>
<dbReference type="PANTHER" id="PTHR36205:SF3">
    <property type="entry name" value="MAJOR FACILITATOR SUPERFAMILY TRANSPORTER"/>
    <property type="match status" value="1"/>
</dbReference>
<comment type="caution">
    <text evidence="4">The sequence shown here is derived from an EMBL/GenBank/DDBJ whole genome shotgun (WGS) entry which is preliminary data.</text>
</comment>
<dbReference type="EMBL" id="JAHFXS010000173">
    <property type="protein sequence ID" value="KAG9988121.1"/>
    <property type="molecule type" value="Genomic_DNA"/>
</dbReference>
<dbReference type="PANTHER" id="PTHR36205">
    <property type="entry name" value="CHROMOSOME 19, WHOLE GENOME SHOTGUN SEQUENCE"/>
    <property type="match status" value="1"/>
</dbReference>
<protein>
    <submittedName>
        <fullName evidence="4">MFS general substrate transporter</fullName>
    </submittedName>
</protein>
<keyword evidence="2" id="KW-1133">Transmembrane helix</keyword>
<feature type="transmembrane region" description="Helical" evidence="2">
    <location>
        <begin position="919"/>
        <end position="939"/>
    </location>
</feature>
<dbReference type="InterPro" id="IPR020846">
    <property type="entry name" value="MFS_dom"/>
</dbReference>
<feature type="non-terminal residue" evidence="4">
    <location>
        <position position="1110"/>
    </location>
</feature>
<accession>A0A9P8G0A7</accession>
<evidence type="ECO:0000256" key="2">
    <source>
        <dbReference type="SAM" id="Phobius"/>
    </source>
</evidence>
<dbReference type="Pfam" id="PF07690">
    <property type="entry name" value="MFS_1"/>
    <property type="match status" value="1"/>
</dbReference>
<feature type="domain" description="Major facilitator superfamily (MFS) profile" evidence="3">
    <location>
        <begin position="618"/>
        <end position="1105"/>
    </location>
</feature>
<feature type="transmembrane region" description="Helical" evidence="2">
    <location>
        <begin position="1007"/>
        <end position="1030"/>
    </location>
</feature>
<dbReference type="Gene3D" id="1.20.1250.20">
    <property type="entry name" value="MFS general substrate transporter like domains"/>
    <property type="match status" value="2"/>
</dbReference>
<feature type="transmembrane region" description="Helical" evidence="2">
    <location>
        <begin position="683"/>
        <end position="702"/>
    </location>
</feature>
<feature type="transmembrane region" description="Helical" evidence="2">
    <location>
        <begin position="878"/>
        <end position="899"/>
    </location>
</feature>
<organism evidence="4 5">
    <name type="scientific">Aureobasidium melanogenum</name>
    <name type="common">Aureobasidium pullulans var. melanogenum</name>
    <dbReference type="NCBI Taxonomy" id="46634"/>
    <lineage>
        <taxon>Eukaryota</taxon>
        <taxon>Fungi</taxon>
        <taxon>Dikarya</taxon>
        <taxon>Ascomycota</taxon>
        <taxon>Pezizomycotina</taxon>
        <taxon>Dothideomycetes</taxon>
        <taxon>Dothideomycetidae</taxon>
        <taxon>Dothideales</taxon>
        <taxon>Saccotheciaceae</taxon>
        <taxon>Aureobasidium</taxon>
    </lineage>
</organism>
<proteinExistence type="predicted"/>